<evidence type="ECO:0000259" key="2">
    <source>
        <dbReference type="PROSITE" id="PS51029"/>
    </source>
</evidence>
<reference evidence="4" key="1">
    <citation type="journal article" date="2020" name="BMC">
        <title>Leishmania infection induces a limited differential gene expression in the sand fly midgut.</title>
        <authorList>
            <person name="Coutinho-Abreu I.V."/>
            <person name="Serafim T.D."/>
            <person name="Meneses C."/>
            <person name="Kamhawi S."/>
            <person name="Oliveira F."/>
            <person name="Valenzuela J.G."/>
        </authorList>
    </citation>
    <scope>NUCLEOTIDE SEQUENCE</scope>
    <source>
        <strain evidence="4">Jacobina</strain>
        <tissue evidence="4">Midgut</tissue>
    </source>
</reference>
<dbReference type="GO" id="GO:0005634">
    <property type="term" value="C:nucleus"/>
    <property type="evidence" value="ECO:0007669"/>
    <property type="project" value="UniProtKB-SubCell"/>
</dbReference>
<dbReference type="Pfam" id="PF02944">
    <property type="entry name" value="BESS"/>
    <property type="match status" value="1"/>
</dbReference>
<dbReference type="Pfam" id="PF10545">
    <property type="entry name" value="MADF_DNA_bdg"/>
    <property type="match status" value="1"/>
</dbReference>
<accession>A0A7G3A820</accession>
<dbReference type="PROSITE" id="PS51031">
    <property type="entry name" value="BESS"/>
    <property type="match status" value="1"/>
</dbReference>
<evidence type="ECO:0000259" key="3">
    <source>
        <dbReference type="PROSITE" id="PS51031"/>
    </source>
</evidence>
<dbReference type="GO" id="GO:0003677">
    <property type="term" value="F:DNA binding"/>
    <property type="evidence" value="ECO:0007669"/>
    <property type="project" value="InterPro"/>
</dbReference>
<dbReference type="InterPro" id="IPR006578">
    <property type="entry name" value="MADF-dom"/>
</dbReference>
<sequence length="255" mass="29788">MDPKAHEINAAIVANVRKHRVLYDPTVPEYSIKKFSKQAWEAVAKATNLAEEDCKFRWRNLRISFLRYNRTKRNSDAKIKPYYLEQDMAFMLPFIRSRPNTIGRPRKSNSAVKRTPTKRLFGVKKEEMKKLEEPDEVGVVGEDSQDIEFEYVYDDNEKSQMVLEYSSKRDTPISIIAEDNDTSPMYQQSFQDTPKQNYYEIVNSSHRGDTDENPDWNFLRSFLPDLQKMSPSQKIKFKLTLCTAISELLYNADSA</sequence>
<organism evidence="4">
    <name type="scientific">Lutzomyia longipalpis</name>
    <name type="common">Sand fly</name>
    <dbReference type="NCBI Taxonomy" id="7200"/>
    <lineage>
        <taxon>Eukaryota</taxon>
        <taxon>Metazoa</taxon>
        <taxon>Ecdysozoa</taxon>
        <taxon>Arthropoda</taxon>
        <taxon>Hexapoda</taxon>
        <taxon>Insecta</taxon>
        <taxon>Pterygota</taxon>
        <taxon>Neoptera</taxon>
        <taxon>Endopterygota</taxon>
        <taxon>Diptera</taxon>
        <taxon>Nematocera</taxon>
        <taxon>Psychodoidea</taxon>
        <taxon>Psychodidae</taxon>
        <taxon>Lutzomyia</taxon>
        <taxon>Lutzomyia</taxon>
    </lineage>
</organism>
<dbReference type="EMBL" id="GITU01000549">
    <property type="protein sequence ID" value="MBC1169252.1"/>
    <property type="molecule type" value="Transcribed_RNA"/>
</dbReference>
<dbReference type="VEuPathDB" id="VectorBase:LLONM1_002989"/>
<dbReference type="GO" id="GO:0006357">
    <property type="term" value="P:regulation of transcription by RNA polymerase II"/>
    <property type="evidence" value="ECO:0007669"/>
    <property type="project" value="TreeGrafter"/>
</dbReference>
<evidence type="ECO:0000313" key="4">
    <source>
        <dbReference type="EMBL" id="MBC1169252.1"/>
    </source>
</evidence>
<dbReference type="PANTHER" id="PTHR12243">
    <property type="entry name" value="MADF DOMAIN TRANSCRIPTION FACTOR"/>
    <property type="match status" value="1"/>
</dbReference>
<dbReference type="SMART" id="SM00595">
    <property type="entry name" value="MADF"/>
    <property type="match status" value="1"/>
</dbReference>
<protein>
    <submittedName>
        <fullName evidence="4">Putative alcohol dehydrogenase transcription factor myb/sant-like protein</fullName>
    </submittedName>
</protein>
<evidence type="ECO:0000256" key="1">
    <source>
        <dbReference type="PROSITE-ProRule" id="PRU00371"/>
    </source>
</evidence>
<dbReference type="PANTHER" id="PTHR12243:SF60">
    <property type="entry name" value="SI:CH211-15D5.12-RELATED"/>
    <property type="match status" value="1"/>
</dbReference>
<dbReference type="InterPro" id="IPR004210">
    <property type="entry name" value="BESS_motif"/>
</dbReference>
<proteinExistence type="predicted"/>
<comment type="subcellular location">
    <subcellularLocation>
        <location evidence="1">Nucleus</location>
    </subcellularLocation>
</comment>
<feature type="domain" description="MADF" evidence="2">
    <location>
        <begin position="11"/>
        <end position="96"/>
    </location>
</feature>
<dbReference type="GO" id="GO:0005667">
    <property type="term" value="C:transcription regulator complex"/>
    <property type="evidence" value="ECO:0007669"/>
    <property type="project" value="TreeGrafter"/>
</dbReference>
<dbReference type="AlphaFoldDB" id="A0A7G3A820"/>
<name>A0A7G3A820_LUTLO</name>
<feature type="domain" description="BESS" evidence="3">
    <location>
        <begin position="212"/>
        <end position="251"/>
    </location>
</feature>
<dbReference type="InterPro" id="IPR039353">
    <property type="entry name" value="TF_Adf1"/>
</dbReference>
<keyword evidence="1" id="KW-0539">Nucleus</keyword>
<dbReference type="PROSITE" id="PS51029">
    <property type="entry name" value="MADF"/>
    <property type="match status" value="1"/>
</dbReference>